<feature type="compositionally biased region" description="Polar residues" evidence="7">
    <location>
        <begin position="822"/>
        <end position="835"/>
    </location>
</feature>
<name>A0ABS2YXG2_POLSE</name>
<evidence type="ECO:0000313" key="9">
    <source>
        <dbReference type="Proteomes" id="UP001166052"/>
    </source>
</evidence>
<evidence type="ECO:0000256" key="4">
    <source>
        <dbReference type="ARBA" id="ARBA00023015"/>
    </source>
</evidence>
<evidence type="ECO:0000256" key="2">
    <source>
        <dbReference type="ARBA" id="ARBA00022553"/>
    </source>
</evidence>
<evidence type="ECO:0000256" key="6">
    <source>
        <dbReference type="ARBA" id="ARBA00023242"/>
    </source>
</evidence>
<accession>A0ABS2YXG2</accession>
<keyword evidence="4" id="KW-0805">Transcription regulation</keyword>
<feature type="compositionally biased region" description="Acidic residues" evidence="7">
    <location>
        <begin position="186"/>
        <end position="195"/>
    </location>
</feature>
<dbReference type="PANTHER" id="PTHR15528:SF12">
    <property type="entry name" value="PEROXISOME PROLIFERATOR-ACTIVATED RECEPTOR GAMMA COACTIVATOR 1-BETA"/>
    <property type="match status" value="1"/>
</dbReference>
<feature type="compositionally biased region" description="Basic and acidic residues" evidence="7">
    <location>
        <begin position="804"/>
        <end position="820"/>
    </location>
</feature>
<organism evidence="8 9">
    <name type="scientific">Polypterus senegalus</name>
    <name type="common">Senegal bichir</name>
    <dbReference type="NCBI Taxonomy" id="55291"/>
    <lineage>
        <taxon>Eukaryota</taxon>
        <taxon>Metazoa</taxon>
        <taxon>Chordata</taxon>
        <taxon>Craniata</taxon>
        <taxon>Vertebrata</taxon>
        <taxon>Euteleostomi</taxon>
        <taxon>Actinopterygii</taxon>
        <taxon>Polypteriformes</taxon>
        <taxon>Polypteridae</taxon>
        <taxon>Polypterus</taxon>
    </lineage>
</organism>
<reference evidence="8" key="1">
    <citation type="journal article" date="2021" name="Cell">
        <title>Tracing the genetic footprints of vertebrate landing in non-teleost ray-finned fishes.</title>
        <authorList>
            <person name="Bi X."/>
            <person name="Wang K."/>
            <person name="Yang L."/>
            <person name="Pan H."/>
            <person name="Jiang H."/>
            <person name="Wei Q."/>
            <person name="Fang M."/>
            <person name="Yu H."/>
            <person name="Zhu C."/>
            <person name="Cai Y."/>
            <person name="He Y."/>
            <person name="Gan X."/>
            <person name="Zeng H."/>
            <person name="Yu D."/>
            <person name="Zhu Y."/>
            <person name="Jiang H."/>
            <person name="Qiu Q."/>
            <person name="Yang H."/>
            <person name="Zhang Y.E."/>
            <person name="Wang W."/>
            <person name="Zhu M."/>
            <person name="He S."/>
            <person name="Zhang G."/>
        </authorList>
    </citation>
    <scope>NUCLEOTIDE SEQUENCE</scope>
    <source>
        <strain evidence="8">Bchr_001</strain>
    </source>
</reference>
<proteinExistence type="predicted"/>
<sequence>MSPAEHASHLTPPSSCFTERTTQADIIPFTFSVPHKDTAVRIQKSQMWTRRPKGMCRMRMCIRGVHWDWGPVRLNVKVVGTELFPSHYGEEVGGEHLDTDFPEIDLSQLESSDFDSVNCLGELQWCSDQSEISTAASHYPKTDSELFEIDDDNAALLAALTESLDEMAEVDEVGGSSVFPSLSEGSEGDDEEPPSENDPFPSPPSPETEDPSLFNGSYERKSKVFLPPSRQCTELHRHLTSSPEAEELPSPCSDGASDSEEESWSEAEIPPSPCGLQFQTAEELDSVVNLIRYMHPYCLPTRKHPNPNRKEERDGAALAQSDCLPSRTAPAEPTWLKSVKRSEGCGLHRTRYVQIRPVDSHSVLRELLETGTSFDVSKPYRICSPPYTTPGSPKQGLPQLTVRREQLSKAESQPANVGRAEDSVLSIMEEGGEREVQKQTAEPGKEAEGDSYSVRRSRRLLSCPGRFAKKPRRALGRLKGDKATTGNQRKEPTPVKASCLHSQVPEGPKHGSMVEKEPEGMALNDTSAILNEKRASLTLPLTSKHEGDTAFPSKHYEQTLSVELCGTAGLTPPTTPPHKTVDDDLFKPEVKNDCPQKGSWLSVGSGLRSQSRKILEQTELYAELCRTGTMSEKEDQRQEGSGQTIQRIFGDHDYCLQSAGERRKRLSVTTLPGGCAHENEKGLNSGPQRQHSLLPEKLHPCQPSLGNKSNTLLSRSGSPLALSLRNTREPYLRSSRAQVSGSSTVCCQSRSPSGRQAFSCENSETCHVEKQRNKTNNERHMLYVHNLRSNVKESALWHRFEAHGEPKERKVTVKDKERCRQAGSTPNDTQDSQTQQKKRETPFQISFGGLRKFCRKRYIDLDEGGPVPVKSKYDAMDFDSLLKEAQKSLHR</sequence>
<feature type="region of interest" description="Disordered" evidence="7">
    <location>
        <begin position="176"/>
        <end position="215"/>
    </location>
</feature>
<feature type="region of interest" description="Disordered" evidence="7">
    <location>
        <begin position="804"/>
        <end position="842"/>
    </location>
</feature>
<dbReference type="EMBL" id="JAAWVN010008763">
    <property type="protein sequence ID" value="MBN3290593.1"/>
    <property type="molecule type" value="Genomic_DNA"/>
</dbReference>
<comment type="caution">
    <text evidence="8">The sequence shown here is derived from an EMBL/GenBank/DDBJ whole genome shotgun (WGS) entry which is preliminary data.</text>
</comment>
<dbReference type="InterPro" id="IPR034605">
    <property type="entry name" value="PGC-1"/>
</dbReference>
<protein>
    <submittedName>
        <fullName evidence="8">PRGC2 protein</fullName>
    </submittedName>
</protein>
<feature type="region of interest" description="Disordered" evidence="7">
    <location>
        <begin position="430"/>
        <end position="515"/>
    </location>
</feature>
<feature type="compositionally biased region" description="Basic and acidic residues" evidence="7">
    <location>
        <begin position="478"/>
        <end position="493"/>
    </location>
</feature>
<feature type="non-terminal residue" evidence="8">
    <location>
        <position position="891"/>
    </location>
</feature>
<keyword evidence="5" id="KW-0804">Transcription</keyword>
<evidence type="ECO:0000256" key="5">
    <source>
        <dbReference type="ARBA" id="ARBA00023163"/>
    </source>
</evidence>
<dbReference type="Proteomes" id="UP001166052">
    <property type="component" value="Unassembled WGS sequence"/>
</dbReference>
<feature type="compositionally biased region" description="Basic and acidic residues" evidence="7">
    <location>
        <begin position="431"/>
        <end position="448"/>
    </location>
</feature>
<feature type="region of interest" description="Disordered" evidence="7">
    <location>
        <begin position="301"/>
        <end position="330"/>
    </location>
</feature>
<evidence type="ECO:0000256" key="1">
    <source>
        <dbReference type="ARBA" id="ARBA00004123"/>
    </source>
</evidence>
<keyword evidence="9" id="KW-1185">Reference proteome</keyword>
<keyword evidence="2" id="KW-0597">Phosphoprotein</keyword>
<keyword evidence="3" id="KW-0694">RNA-binding</keyword>
<evidence type="ECO:0000256" key="3">
    <source>
        <dbReference type="ARBA" id="ARBA00022884"/>
    </source>
</evidence>
<feature type="region of interest" description="Disordered" evidence="7">
    <location>
        <begin position="237"/>
        <end position="274"/>
    </location>
</feature>
<evidence type="ECO:0000256" key="7">
    <source>
        <dbReference type="SAM" id="MobiDB-lite"/>
    </source>
</evidence>
<evidence type="ECO:0000313" key="8">
    <source>
        <dbReference type="EMBL" id="MBN3290593.1"/>
    </source>
</evidence>
<dbReference type="PANTHER" id="PTHR15528">
    <property type="entry name" value="PEROXISOME PROLIFERATOR ACTIVATED RECEPTOR GAMMA COACTIVATOR 1 PGC-1 -RELATED"/>
    <property type="match status" value="1"/>
</dbReference>
<comment type="subcellular location">
    <subcellularLocation>
        <location evidence="1">Nucleus</location>
    </subcellularLocation>
</comment>
<feature type="compositionally biased region" description="Basic residues" evidence="7">
    <location>
        <begin position="467"/>
        <end position="476"/>
    </location>
</feature>
<feature type="non-terminal residue" evidence="8">
    <location>
        <position position="1"/>
    </location>
</feature>
<keyword evidence="6" id="KW-0539">Nucleus</keyword>
<gene>
    <name evidence="8" type="primary">Ppargc1b</name>
    <name evidence="8" type="ORF">GTO92_0018957</name>
</gene>